<sequence length="938" mass="99975">MTGYATRIRSLFDEIDRTPWGPAERSLVAEAVALAQESGDERLEYEARMRQTASANMGGDTDLMLTSFAWCLGHHDADPERFPAELEPAGDLIWHYKWMAGALRGSPEFSSEQITAVLDDMQTHYERAGHGMSGVLMARFEDAWSAGRLDEAAELRRRLEATPRDEYSHCDACTRSQFAGFFAETGDEAEAIRLVEELVEGGFTCGEEPEHALARSLLPYLHAGRPDEARTAHLRSYRLAKDNADNLSIVAKNIVFCAVTGNEARALALVERHLPWLTHDGLNASAHLEALAAFAVALDAVAAAGHPDAAVRGSDAEALVPLIGAHDGVWPAAGLAARMWAAAESIAQAFDARNGTDAQTAWLAGQRAVGAERYEVPISSHDFAARSTAPVPRTPAERVERALALDQLGSIAALEAIIDALDDADAEQRVALTHGQLGILVALDRLGEAAAAFPARIEALRATGRTAQAELEERLGLLVFGAETEGAVETLQRTLDELEDAPAALRADVIATLAFLRLKDQAATEPDERRRTAELFGRAAALFAEAGEPGFAYSQRWLQADMLAASGDLDAAAELLDALVAQEGISDARRARALLLRARTRGGRGEYAQGAADADEATRIHLLAGADDGLVSNVFFLAGALHEDAGAMGEAVSRYRVATERREATGAPATDLRFRLGRALLGAGLGEEAVEVLDQVLQEETAAEEPAGSRAITVGLLTRAFEQAGQFGNALGGWEFAAQLHEEADEPAARAYALKEHGRLLGRFGEIDDAIDSLTQAVELVRGDEEQVGLLADGLHTLAQAHQQSGDLEKVFALLNEAVDLGRANDAAWFVADVLDTRARALAAAERTDEAVATALEAADGFAQAGDTTSAGRSEFVATRILVGAQRPADAVALYRAALEHAVDDEALRQTAALELGDVLESLGRPAEAAEIRATLPA</sequence>
<proteinExistence type="predicted"/>
<organism evidence="1 2">
    <name type="scientific">Microbacterium binotii</name>
    <dbReference type="NCBI Taxonomy" id="462710"/>
    <lineage>
        <taxon>Bacteria</taxon>
        <taxon>Bacillati</taxon>
        <taxon>Actinomycetota</taxon>
        <taxon>Actinomycetes</taxon>
        <taxon>Micrococcales</taxon>
        <taxon>Microbacteriaceae</taxon>
        <taxon>Microbacterium</taxon>
    </lineage>
</organism>
<dbReference type="Gene3D" id="1.25.40.10">
    <property type="entry name" value="Tetratricopeptide repeat domain"/>
    <property type="match status" value="2"/>
</dbReference>
<dbReference type="SUPFAM" id="SSF48452">
    <property type="entry name" value="TPR-like"/>
    <property type="match status" value="2"/>
</dbReference>
<gene>
    <name evidence="1" type="ORF">GCM10009862_17870</name>
</gene>
<dbReference type="EMBL" id="BAAARI010000012">
    <property type="protein sequence ID" value="GAA2579068.1"/>
    <property type="molecule type" value="Genomic_DNA"/>
</dbReference>
<evidence type="ECO:0000313" key="1">
    <source>
        <dbReference type="EMBL" id="GAA2579068.1"/>
    </source>
</evidence>
<dbReference type="SMART" id="SM00028">
    <property type="entry name" value="TPR"/>
    <property type="match status" value="3"/>
</dbReference>
<reference evidence="2" key="1">
    <citation type="journal article" date="2019" name="Int. J. Syst. Evol. Microbiol.">
        <title>The Global Catalogue of Microorganisms (GCM) 10K type strain sequencing project: providing services to taxonomists for standard genome sequencing and annotation.</title>
        <authorList>
            <consortium name="The Broad Institute Genomics Platform"/>
            <consortium name="The Broad Institute Genome Sequencing Center for Infectious Disease"/>
            <person name="Wu L."/>
            <person name="Ma J."/>
        </authorList>
    </citation>
    <scope>NUCLEOTIDE SEQUENCE [LARGE SCALE GENOMIC DNA]</scope>
    <source>
        <strain evidence="2">JCM 16365</strain>
    </source>
</reference>
<name>A0ABP6BN77_9MICO</name>
<evidence type="ECO:0008006" key="3">
    <source>
        <dbReference type="Google" id="ProtNLM"/>
    </source>
</evidence>
<dbReference type="Proteomes" id="UP001500274">
    <property type="component" value="Unassembled WGS sequence"/>
</dbReference>
<keyword evidence="2" id="KW-1185">Reference proteome</keyword>
<evidence type="ECO:0000313" key="2">
    <source>
        <dbReference type="Proteomes" id="UP001500274"/>
    </source>
</evidence>
<comment type="caution">
    <text evidence="1">The sequence shown here is derived from an EMBL/GenBank/DDBJ whole genome shotgun (WGS) entry which is preliminary data.</text>
</comment>
<protein>
    <recommendedName>
        <fullName evidence="3">Tetratricopeptide repeat protein</fullName>
    </recommendedName>
</protein>
<dbReference type="RefSeq" id="WP_344228763.1">
    <property type="nucleotide sequence ID" value="NZ_BAAARI010000012.1"/>
</dbReference>
<dbReference type="InterPro" id="IPR011990">
    <property type="entry name" value="TPR-like_helical_dom_sf"/>
</dbReference>
<dbReference type="InterPro" id="IPR019734">
    <property type="entry name" value="TPR_rpt"/>
</dbReference>
<accession>A0ABP6BN77</accession>